<protein>
    <submittedName>
        <fullName evidence="5">Uncharacterized protein</fullName>
    </submittedName>
</protein>
<name>A0A2N3KY26_9PROT</name>
<organism evidence="5 6">
    <name type="scientific">Thalassospira marina</name>
    <dbReference type="NCBI Taxonomy" id="2048283"/>
    <lineage>
        <taxon>Bacteria</taxon>
        <taxon>Pseudomonadati</taxon>
        <taxon>Pseudomonadota</taxon>
        <taxon>Alphaproteobacteria</taxon>
        <taxon>Rhodospirillales</taxon>
        <taxon>Thalassospiraceae</taxon>
        <taxon>Thalassospira</taxon>
    </lineage>
</organism>
<comment type="caution">
    <text evidence="5">The sequence shown here is derived from an EMBL/GenBank/DDBJ whole genome shotgun (WGS) entry which is preliminary data.</text>
</comment>
<dbReference type="Pfam" id="PF09718">
    <property type="entry name" value="Tape_meas_lam_C"/>
    <property type="match status" value="1"/>
</dbReference>
<evidence type="ECO:0000256" key="2">
    <source>
        <dbReference type="SAM" id="Phobius"/>
    </source>
</evidence>
<dbReference type="AlphaFoldDB" id="A0A2N3KY26"/>
<feature type="domain" description="Bacteriophage tail tape measure C-terminal" evidence="3">
    <location>
        <begin position="680"/>
        <end position="757"/>
    </location>
</feature>
<evidence type="ECO:0000313" key="6">
    <source>
        <dbReference type="Proteomes" id="UP000233597"/>
    </source>
</evidence>
<evidence type="ECO:0000256" key="1">
    <source>
        <dbReference type="SAM" id="MobiDB-lite"/>
    </source>
</evidence>
<dbReference type="NCBIfam" id="TIGR02675">
    <property type="entry name" value="tape_meas_nterm"/>
    <property type="match status" value="1"/>
</dbReference>
<sequence>MSDLIITARLRADSRGFVGDLRLSRAELDRLRDSSGRAGRGFDHLSAQTSNVTGMFLNMRNAVATLGLGLLVRDIYQTGNAFEGYESTLLSVAGTHEKAAAEMNYVRTQADRLGLALKSTTDQYSQVAAAAKGTVLQGQPARDIFEAVSEAMVVLNKSSADTQGALTAITQVMSKGTVQAEELRGQLGERIPGAFQIAARAMNVSTQELGKMLELGQVTAEDFLPKFAAELRKTYGEALPSATRRASSEWNRMMNVITDSANTAYTSGFGATLATEIREITDLLKSPEIEQAAVNFGELLAQGAALASDGLQFVIQNGHEVLSVLAGIAAVKTASTLISIGGAALRAAAGLAAFAFTPVGAIAIALGVATAAIVAFGDETVKINGKTATVTDYVVAAWEMTRDAVVAGYGWMAEASATAWQAAEDYASGGWSQKLGNLWIKIAEIAKNNINAMIATFVSVGDIGSLLVDDLYKNFKWLFDAIGKYYNWLLETAGKVADKIGEFFGKTTEFAKEALKEIGVAAAEELGRADLGEKINRAVEGNFNRDWLADAWKASADLATPVIDDVASRAAERYQKHIAETKPDPVTKPEPTTGIENNPGGGTTAPVITAQQQTAHANAIKRIKQGYLDLLPPQERNIEAAKQWYEEALKGLDANQKGYAEFKAEADEVYQYLIEQGSTDWQAGLKRGLREIGEEAADMASQTERALTNFNRAGEDAFVSLTRGTKTFSQAFGDMANSIINDILRIMYQQQIAKPIAGFASDFLTSFFGGISFGGTTNFDSSAAHYNGGRTGVNTSAVGSFHSGGMVRNGGENPRMLPHSLFDNAPRFHSGRIPGLKPGELAAVLKDDEEVLTADNPRHIFNSGRSGSINGNPGMIMVEPKFEITLENQTGQDMAQPTVESRGTKNGAQQLYILLKPMIANDIANGSLGKQIGSQFNTSQSLINR</sequence>
<feature type="region of interest" description="Disordered" evidence="1">
    <location>
        <begin position="580"/>
        <end position="606"/>
    </location>
</feature>
<dbReference type="OrthoDB" id="7311517at2"/>
<keyword evidence="2" id="KW-0472">Membrane</keyword>
<evidence type="ECO:0000259" key="4">
    <source>
        <dbReference type="Pfam" id="PF20155"/>
    </source>
</evidence>
<feature type="transmembrane region" description="Helical" evidence="2">
    <location>
        <begin position="352"/>
        <end position="376"/>
    </location>
</feature>
<gene>
    <name evidence="5" type="ORF">COO20_04710</name>
</gene>
<feature type="domain" description="Tape measure protein N-terminal" evidence="4">
    <location>
        <begin position="74"/>
        <end position="259"/>
    </location>
</feature>
<dbReference type="Pfam" id="PF20155">
    <property type="entry name" value="TMP_3"/>
    <property type="match status" value="1"/>
</dbReference>
<dbReference type="InterPro" id="IPR006431">
    <property type="entry name" value="Phage_tape_meas_C"/>
</dbReference>
<dbReference type="EMBL" id="NWTK01000002">
    <property type="protein sequence ID" value="PKR55474.1"/>
    <property type="molecule type" value="Genomic_DNA"/>
</dbReference>
<reference evidence="5 6" key="1">
    <citation type="submission" date="2017-09" db="EMBL/GenBank/DDBJ databases">
        <title>Biodiversity and function of Thalassospira species in the particle-attached aromatic-hydrocarbon-degrading consortia from the surface seawater of the South China Sea.</title>
        <authorList>
            <person name="Dong C."/>
            <person name="Liu R."/>
            <person name="Shao Z."/>
        </authorList>
    </citation>
    <scope>NUCLEOTIDE SEQUENCE [LARGE SCALE GENOMIC DNA]</scope>
    <source>
        <strain evidence="5 6">CSC1P2</strain>
    </source>
</reference>
<accession>A0A2N3KY26</accession>
<dbReference type="InterPro" id="IPR013491">
    <property type="entry name" value="Tape_meas_N"/>
</dbReference>
<keyword evidence="2" id="KW-1133">Transmembrane helix</keyword>
<evidence type="ECO:0000259" key="3">
    <source>
        <dbReference type="Pfam" id="PF09718"/>
    </source>
</evidence>
<dbReference type="Proteomes" id="UP000233597">
    <property type="component" value="Unassembled WGS sequence"/>
</dbReference>
<keyword evidence="2" id="KW-0812">Transmembrane</keyword>
<evidence type="ECO:0000313" key="5">
    <source>
        <dbReference type="EMBL" id="PKR55474.1"/>
    </source>
</evidence>
<dbReference type="RefSeq" id="WP_101264523.1">
    <property type="nucleotide sequence ID" value="NZ_NWTK01000002.1"/>
</dbReference>
<feature type="transmembrane region" description="Helical" evidence="2">
    <location>
        <begin position="321"/>
        <end position="345"/>
    </location>
</feature>
<proteinExistence type="predicted"/>